<accession>A0A1L9TUJ8</accession>
<evidence type="ECO:0000256" key="2">
    <source>
        <dbReference type="ARBA" id="ARBA00022692"/>
    </source>
</evidence>
<keyword evidence="4 6" id="KW-0472">Membrane</keyword>
<dbReference type="PANTHER" id="PTHR15549:SF30">
    <property type="entry name" value="MID2 DOMAIN-CONTAINING PROTEIN"/>
    <property type="match status" value="1"/>
</dbReference>
<evidence type="ECO:0000256" key="4">
    <source>
        <dbReference type="ARBA" id="ARBA00023136"/>
    </source>
</evidence>
<evidence type="ECO:0000313" key="9">
    <source>
        <dbReference type="Proteomes" id="UP000184356"/>
    </source>
</evidence>
<dbReference type="GO" id="GO:0016020">
    <property type="term" value="C:membrane"/>
    <property type="evidence" value="ECO:0007669"/>
    <property type="project" value="UniProtKB-SubCell"/>
</dbReference>
<organism evidence="8 9">
    <name type="scientific">Aspergillus sydowii CBS 593.65</name>
    <dbReference type="NCBI Taxonomy" id="1036612"/>
    <lineage>
        <taxon>Eukaryota</taxon>
        <taxon>Fungi</taxon>
        <taxon>Dikarya</taxon>
        <taxon>Ascomycota</taxon>
        <taxon>Pezizomycotina</taxon>
        <taxon>Eurotiomycetes</taxon>
        <taxon>Eurotiomycetidae</taxon>
        <taxon>Eurotiales</taxon>
        <taxon>Aspergillaceae</taxon>
        <taxon>Aspergillus</taxon>
        <taxon>Aspergillus subgen. Nidulantes</taxon>
    </lineage>
</organism>
<name>A0A1L9TUJ8_9EURO</name>
<reference evidence="9" key="1">
    <citation type="journal article" date="2017" name="Genome Biol.">
        <title>Comparative genomics reveals high biological diversity and specific adaptations in the industrially and medically important fungal genus Aspergillus.</title>
        <authorList>
            <person name="de Vries R.P."/>
            <person name="Riley R."/>
            <person name="Wiebenga A."/>
            <person name="Aguilar-Osorio G."/>
            <person name="Amillis S."/>
            <person name="Uchima C.A."/>
            <person name="Anderluh G."/>
            <person name="Asadollahi M."/>
            <person name="Askin M."/>
            <person name="Barry K."/>
            <person name="Battaglia E."/>
            <person name="Bayram O."/>
            <person name="Benocci T."/>
            <person name="Braus-Stromeyer S.A."/>
            <person name="Caldana C."/>
            <person name="Canovas D."/>
            <person name="Cerqueira G.C."/>
            <person name="Chen F."/>
            <person name="Chen W."/>
            <person name="Choi C."/>
            <person name="Clum A."/>
            <person name="Dos Santos R.A."/>
            <person name="Damasio A.R."/>
            <person name="Diallinas G."/>
            <person name="Emri T."/>
            <person name="Fekete E."/>
            <person name="Flipphi M."/>
            <person name="Freyberg S."/>
            <person name="Gallo A."/>
            <person name="Gournas C."/>
            <person name="Habgood R."/>
            <person name="Hainaut M."/>
            <person name="Harispe M.L."/>
            <person name="Henrissat B."/>
            <person name="Hilden K.S."/>
            <person name="Hope R."/>
            <person name="Hossain A."/>
            <person name="Karabika E."/>
            <person name="Karaffa L."/>
            <person name="Karanyi Z."/>
            <person name="Krasevec N."/>
            <person name="Kuo A."/>
            <person name="Kusch H."/>
            <person name="LaButti K."/>
            <person name="Lagendijk E.L."/>
            <person name="Lapidus A."/>
            <person name="Levasseur A."/>
            <person name="Lindquist E."/>
            <person name="Lipzen A."/>
            <person name="Logrieco A.F."/>
            <person name="MacCabe A."/>
            <person name="Maekelae M.R."/>
            <person name="Malavazi I."/>
            <person name="Melin P."/>
            <person name="Meyer V."/>
            <person name="Mielnichuk N."/>
            <person name="Miskei M."/>
            <person name="Molnar A.P."/>
            <person name="Mule G."/>
            <person name="Ngan C.Y."/>
            <person name="Orejas M."/>
            <person name="Orosz E."/>
            <person name="Ouedraogo J.P."/>
            <person name="Overkamp K.M."/>
            <person name="Park H.-S."/>
            <person name="Perrone G."/>
            <person name="Piumi F."/>
            <person name="Punt P.J."/>
            <person name="Ram A.F."/>
            <person name="Ramon A."/>
            <person name="Rauscher S."/>
            <person name="Record E."/>
            <person name="Riano-Pachon D.M."/>
            <person name="Robert V."/>
            <person name="Roehrig J."/>
            <person name="Ruller R."/>
            <person name="Salamov A."/>
            <person name="Salih N.S."/>
            <person name="Samson R.A."/>
            <person name="Sandor E."/>
            <person name="Sanguinetti M."/>
            <person name="Schuetze T."/>
            <person name="Sepcic K."/>
            <person name="Shelest E."/>
            <person name="Sherlock G."/>
            <person name="Sophianopoulou V."/>
            <person name="Squina F.M."/>
            <person name="Sun H."/>
            <person name="Susca A."/>
            <person name="Todd R.B."/>
            <person name="Tsang A."/>
            <person name="Unkles S.E."/>
            <person name="van de Wiele N."/>
            <person name="van Rossen-Uffink D."/>
            <person name="Oliveira J.V."/>
            <person name="Vesth T.C."/>
            <person name="Visser J."/>
            <person name="Yu J.-H."/>
            <person name="Zhou M."/>
            <person name="Andersen M.R."/>
            <person name="Archer D.B."/>
            <person name="Baker S.E."/>
            <person name="Benoit I."/>
            <person name="Brakhage A.A."/>
            <person name="Braus G.H."/>
            <person name="Fischer R."/>
            <person name="Frisvad J.C."/>
            <person name="Goldman G.H."/>
            <person name="Houbraken J."/>
            <person name="Oakley B."/>
            <person name="Pocsi I."/>
            <person name="Scazzocchio C."/>
            <person name="Seiboth B."/>
            <person name="vanKuyk P.A."/>
            <person name="Wortman J."/>
            <person name="Dyer P.S."/>
            <person name="Grigoriev I.V."/>
        </authorList>
    </citation>
    <scope>NUCLEOTIDE SEQUENCE [LARGE SCALE GENOMIC DNA]</scope>
    <source>
        <strain evidence="9">CBS 593.65</strain>
    </source>
</reference>
<evidence type="ECO:0000256" key="7">
    <source>
        <dbReference type="SAM" id="SignalP"/>
    </source>
</evidence>
<dbReference type="EMBL" id="KV878583">
    <property type="protein sequence ID" value="OJJ63109.1"/>
    <property type="molecule type" value="Genomic_DNA"/>
</dbReference>
<feature type="region of interest" description="Disordered" evidence="5">
    <location>
        <begin position="282"/>
        <end position="310"/>
    </location>
</feature>
<keyword evidence="2 6" id="KW-0812">Transmembrane</keyword>
<dbReference type="AlphaFoldDB" id="A0A1L9TUJ8"/>
<feature type="chain" id="PRO_5012024599" description="Mid2 domain-containing protein" evidence="7">
    <location>
        <begin position="20"/>
        <end position="310"/>
    </location>
</feature>
<dbReference type="RefSeq" id="XP_040706915.1">
    <property type="nucleotide sequence ID" value="XM_040849090.1"/>
</dbReference>
<feature type="compositionally biased region" description="Low complexity" evidence="5">
    <location>
        <begin position="140"/>
        <end position="169"/>
    </location>
</feature>
<keyword evidence="7" id="KW-0732">Signal</keyword>
<dbReference type="STRING" id="1036612.A0A1L9TUJ8"/>
<comment type="subcellular location">
    <subcellularLocation>
        <location evidence="1">Membrane</location>
        <topology evidence="1">Single-pass membrane protein</topology>
    </subcellularLocation>
</comment>
<dbReference type="GO" id="GO:0071944">
    <property type="term" value="C:cell periphery"/>
    <property type="evidence" value="ECO:0007669"/>
    <property type="project" value="UniProtKB-ARBA"/>
</dbReference>
<dbReference type="PANTHER" id="PTHR15549">
    <property type="entry name" value="PAIRED IMMUNOGLOBULIN-LIKE TYPE 2 RECEPTOR"/>
    <property type="match status" value="1"/>
</dbReference>
<dbReference type="GeneID" id="63765163"/>
<dbReference type="Proteomes" id="UP000184356">
    <property type="component" value="Unassembled WGS sequence"/>
</dbReference>
<keyword evidence="9" id="KW-1185">Reference proteome</keyword>
<dbReference type="OrthoDB" id="4500576at2759"/>
<proteinExistence type="predicted"/>
<sequence>MRWNLVQVIPLAFLPLVEAAGTVQDLWVSPQYPDYTTTYTAGTTIKVSWDPDLVTQFAFFCEDCDVSNVDLWLTGTSYTRKLEAGVDVNKTTSYEWAINLDDSDIEASTEWTFRFLPADASWGTNDQEISSAKFNLDPRPSTSSSATPSPTPDPTSTTSASSTPAATETNSDDADPDEGNSSTLSTGAKAGVGVGVGAGGLIIIALAFLLWKHMRALKASKAAGPGTVGGYSNINHYPPPSDGYSQGNHIPQGQEGYFAPPMTKTAPLASSVTTGSVALTELPGSENAREMDAGADAQRPPVEMDASARR</sequence>
<feature type="region of interest" description="Disordered" evidence="5">
    <location>
        <begin position="132"/>
        <end position="186"/>
    </location>
</feature>
<evidence type="ECO:0000313" key="8">
    <source>
        <dbReference type="EMBL" id="OJJ63109.1"/>
    </source>
</evidence>
<keyword evidence="3 6" id="KW-1133">Transmembrane helix</keyword>
<feature type="transmembrane region" description="Helical" evidence="6">
    <location>
        <begin position="190"/>
        <end position="211"/>
    </location>
</feature>
<evidence type="ECO:0000256" key="6">
    <source>
        <dbReference type="SAM" id="Phobius"/>
    </source>
</evidence>
<evidence type="ECO:0000256" key="3">
    <source>
        <dbReference type="ARBA" id="ARBA00022989"/>
    </source>
</evidence>
<dbReference type="InterPro" id="IPR051694">
    <property type="entry name" value="Immunoregulatory_rcpt-like"/>
</dbReference>
<dbReference type="VEuPathDB" id="FungiDB:ASPSYDRAFT_55783"/>
<evidence type="ECO:0000256" key="5">
    <source>
        <dbReference type="SAM" id="MobiDB-lite"/>
    </source>
</evidence>
<evidence type="ECO:0000256" key="1">
    <source>
        <dbReference type="ARBA" id="ARBA00004167"/>
    </source>
</evidence>
<evidence type="ECO:0008006" key="10">
    <source>
        <dbReference type="Google" id="ProtNLM"/>
    </source>
</evidence>
<feature type="signal peptide" evidence="7">
    <location>
        <begin position="1"/>
        <end position="19"/>
    </location>
</feature>
<gene>
    <name evidence="8" type="ORF">ASPSYDRAFT_55783</name>
</gene>
<protein>
    <recommendedName>
        <fullName evidence="10">Mid2 domain-containing protein</fullName>
    </recommendedName>
</protein>